<dbReference type="PROSITE" id="PS50172">
    <property type="entry name" value="BRCT"/>
    <property type="match status" value="7"/>
</dbReference>
<feature type="domain" description="BRCT" evidence="10">
    <location>
        <begin position="1250"/>
        <end position="1342"/>
    </location>
</feature>
<dbReference type="InterPro" id="IPR036420">
    <property type="entry name" value="BRCT_dom_sf"/>
</dbReference>
<evidence type="ECO:0000256" key="4">
    <source>
        <dbReference type="ARBA" id="ARBA00022737"/>
    </source>
</evidence>
<dbReference type="Pfam" id="PF00533">
    <property type="entry name" value="BRCT"/>
    <property type="match status" value="2"/>
</dbReference>
<keyword evidence="6" id="KW-0234">DNA repair</keyword>
<feature type="domain" description="BRCT" evidence="10">
    <location>
        <begin position="531"/>
        <end position="621"/>
    </location>
</feature>
<evidence type="ECO:0000256" key="1">
    <source>
        <dbReference type="ARBA" id="ARBA00004123"/>
    </source>
</evidence>
<dbReference type="SUPFAM" id="SSF52113">
    <property type="entry name" value="BRCT domain"/>
    <property type="match status" value="7"/>
</dbReference>
<feature type="domain" description="BRCT" evidence="10">
    <location>
        <begin position="629"/>
        <end position="726"/>
    </location>
</feature>
<feature type="domain" description="BRCT" evidence="10">
    <location>
        <begin position="940"/>
        <end position="1031"/>
    </location>
</feature>
<keyword evidence="3" id="KW-0963">Cytoplasm</keyword>
<evidence type="ECO:0000256" key="8">
    <source>
        <dbReference type="ARBA" id="ARBA00023242"/>
    </source>
</evidence>
<dbReference type="InterPro" id="IPR001357">
    <property type="entry name" value="BRCT_dom"/>
</dbReference>
<dbReference type="Pfam" id="PF16770">
    <property type="entry name" value="RTT107_BRCT_5"/>
    <property type="match status" value="1"/>
</dbReference>
<evidence type="ECO:0000256" key="5">
    <source>
        <dbReference type="ARBA" id="ARBA00022763"/>
    </source>
</evidence>
<feature type="compositionally biased region" description="Acidic residues" evidence="9">
    <location>
        <begin position="1233"/>
        <end position="1242"/>
    </location>
</feature>
<dbReference type="Gene3D" id="3.40.50.10190">
    <property type="entry name" value="BRCT domain"/>
    <property type="match status" value="9"/>
</dbReference>
<feature type="domain" description="BRCT" evidence="10">
    <location>
        <begin position="196"/>
        <end position="285"/>
    </location>
</feature>
<keyword evidence="4" id="KW-0677">Repeat</keyword>
<dbReference type="GO" id="GO:0006270">
    <property type="term" value="P:DNA replication initiation"/>
    <property type="evidence" value="ECO:0007669"/>
    <property type="project" value="TreeGrafter"/>
</dbReference>
<keyword evidence="11" id="KW-0413">Isomerase</keyword>
<keyword evidence="5" id="KW-0227">DNA damage</keyword>
<name>A0A2R5LD61_9ACAR</name>
<dbReference type="GO" id="GO:0007095">
    <property type="term" value="P:mitotic G2 DNA damage checkpoint signaling"/>
    <property type="evidence" value="ECO:0007669"/>
    <property type="project" value="TreeGrafter"/>
</dbReference>
<evidence type="ECO:0000256" key="6">
    <source>
        <dbReference type="ARBA" id="ARBA00023204"/>
    </source>
</evidence>
<dbReference type="InterPro" id="IPR057595">
    <property type="entry name" value="TopB1_SLF1_BRCT"/>
</dbReference>
<dbReference type="Pfam" id="PF12738">
    <property type="entry name" value="PTCB-BRCT"/>
    <property type="match status" value="3"/>
</dbReference>
<evidence type="ECO:0000256" key="9">
    <source>
        <dbReference type="SAM" id="MobiDB-lite"/>
    </source>
</evidence>
<feature type="region of interest" description="Disordered" evidence="9">
    <location>
        <begin position="1228"/>
        <end position="1251"/>
    </location>
</feature>
<dbReference type="PANTHER" id="PTHR13561:SF20">
    <property type="entry name" value="DNA TOPOISOMERASE 2-BINDING PROTEIN 1"/>
    <property type="match status" value="1"/>
</dbReference>
<dbReference type="CDD" id="cd17738">
    <property type="entry name" value="BRCT_TopBP1_rpt7"/>
    <property type="match status" value="1"/>
</dbReference>
<dbReference type="InterPro" id="IPR049542">
    <property type="entry name" value="TopBP1-like_BRCT0"/>
</dbReference>
<feature type="region of interest" description="Disordered" evidence="9">
    <location>
        <begin position="1045"/>
        <end position="1074"/>
    </location>
</feature>
<dbReference type="InterPro" id="IPR059215">
    <property type="entry name" value="BRCT2_TopBP1-like"/>
</dbReference>
<dbReference type="CDD" id="cd17731">
    <property type="entry name" value="BRCT_TopBP1_rpt2_like"/>
    <property type="match status" value="1"/>
</dbReference>
<sequence length="1517" mass="166612">MATAPEGSIFFVLPAGKKPTDTTLHMQQAFQSMCQEQMEPSWITTRECQKVKARNSAEVFVCDPFEGPAFDHLVSLSCRVVGPLCVLMCIQEQEPLPRRPNSLYSLSFRHIVVTCTGLGKDLREEVAQHVCLMGGQVVREFTKSVTHVIAGDVGSKKYHVAANFKIPVMTPEWVTKFWEVEQFKLAHASSPAYDNMHLPTFKGLTISVSQVAFSERAKLKELIHAHGGTYSGELKHNQATHVALLTPSGEKYKYGRSWNLHCVHIRWVYESASAGYALDESLYTLLPITESSTPSKSENNPPAVFDCSVIPVSSLPSTLSETVASDVSFQVKDPLEALDLNYLSKCGQFLDGCSVYLAGFSDPHLERLRRVINLCGGMRFNSYSDGVTHVVVGSEKVDSLERLITENGGSPHVVSVQWLIDSCTAGKLLGVEPYFKPEYMVTINAEEVSPKVQHIRASHQSTEPVKMDDTVKADLSDIVELYRRSKDNTASPQGVTFSNKKEIEHISVQECPNPVEEISMGSDVSKGQDDAVETLFSNMLFQISGFKDEDHAILAEMIEGNGGKILSSKRTQLQEIVKVVPLVTEKEDDDRKCERVTIVTYCWLQMSVHEETLLPYHSNPLFKPFRIAAACKPLSDCVLTFSKYEGAEKECLINLAESLGAKCQNFLVRKASRLRQLLPNTHLIAVEAEGQKYEAASKWGLFIVTKGWLIATATMGEKADEKEFPVGQAASVTEERSSVLSGTNMENNLSNCRKTSDVNITRSDAAAMGATSSGNENDAAAMKASLRDIASLASTPLMSPACNSADSEINPAEMQQTPVQRKRVSLDGIPTPGSMLKSQRIRELIQQGSNSSRSSQAESSDDDFTPSRILGGGFLPRFKLDGALNMLSTPLNCHAEPRTSLSDSMLASVNIKAAVDRFGNNDLLQGAEQTPSPMRKSSLPAENVLSGVTVCIAKKLLPKYKDMKSLIESLGGHYSCNENCTHFVYEAKAGEKTLPRDVKQAKDQGKKLVCPQWVYACRDAGKIVDEADYPFTYNVRMSLSSHVTRVKETKTRHPDKDEHKSLSTELTSHQGTEEGTVLECAHPTNSSLPGTALEVSSPHCATSPVLVSPTSAVQSLDKAHSLAPDKERPTFKEPFIPFKEPVVPLTESQQVITDQVQELMAVARVVSRQQSRRHTSSLFKPQSPPKSSESRRRSGTLPKLPLPDSEADFVGVSWDDPTRRTEMARLAAKLAESESDSDDDDDVFNKPQPPSETVIPARKVFMFSGLSDADKSRYASIATELCGQVVTSKAFESEVTHLITARALKNERFLASVAAGRYVLHHTFLDQSLAAGHFVAEEDYEWGGPQTGAFLASSESSSNTHKAAYCPRKWRLKIQEDGGRCAFVDWKAVVYATNTMKEAIFLRVLRAGGAQVVDGSDNHGITHALFDIGAAEKADINALLEAGAKCVRAEYLGAFLTEDPIPPPEKYLIPEVVALKKKASHSGNSKHCPSDEGMSLRRKRSSDMENRYVGAKISRNC</sequence>
<dbReference type="GO" id="GO:0033314">
    <property type="term" value="P:mitotic DNA replication checkpoint signaling"/>
    <property type="evidence" value="ECO:0007669"/>
    <property type="project" value="TreeGrafter"/>
</dbReference>
<feature type="compositionally biased region" description="Low complexity" evidence="9">
    <location>
        <begin position="846"/>
        <end position="858"/>
    </location>
</feature>
<dbReference type="Pfam" id="PF23294">
    <property type="entry name" value="BRCT_TopB1_SLF1"/>
    <property type="match status" value="1"/>
</dbReference>
<dbReference type="GO" id="GO:0006281">
    <property type="term" value="P:DNA repair"/>
    <property type="evidence" value="ECO:0007669"/>
    <property type="project" value="UniProtKB-KW"/>
</dbReference>
<comment type="subcellular location">
    <subcellularLocation>
        <location evidence="2">Cytoplasm</location>
        <location evidence="2">Cytoskeleton</location>
        <location evidence="2">Microtubule organizing center</location>
        <location evidence="2">Centrosome</location>
    </subcellularLocation>
    <subcellularLocation>
        <location evidence="1">Nucleus</location>
    </subcellularLocation>
</comment>
<feature type="region of interest" description="Disordered" evidence="9">
    <location>
        <begin position="1480"/>
        <end position="1501"/>
    </location>
</feature>
<dbReference type="Pfam" id="PF21298">
    <property type="entry name" value="TopBP1_BRCT0"/>
    <property type="match status" value="1"/>
</dbReference>
<feature type="region of interest" description="Disordered" evidence="9">
    <location>
        <begin position="813"/>
        <end position="866"/>
    </location>
</feature>
<dbReference type="SMART" id="SM00292">
    <property type="entry name" value="BRCT"/>
    <property type="match status" value="7"/>
</dbReference>
<evidence type="ECO:0000256" key="2">
    <source>
        <dbReference type="ARBA" id="ARBA00004300"/>
    </source>
</evidence>
<dbReference type="InterPro" id="IPR049936">
    <property type="entry name" value="TopBP1_BRCT_8"/>
</dbReference>
<feature type="domain" description="BRCT" evidence="10">
    <location>
        <begin position="108"/>
        <end position="176"/>
    </location>
</feature>
<dbReference type="GO" id="GO:0005634">
    <property type="term" value="C:nucleus"/>
    <property type="evidence" value="ECO:0007669"/>
    <property type="project" value="UniProtKB-SubCell"/>
</dbReference>
<evidence type="ECO:0000259" key="10">
    <source>
        <dbReference type="PROSITE" id="PS50172"/>
    </source>
</evidence>
<dbReference type="CDD" id="cd17727">
    <property type="entry name" value="BRCT_TopBP1_rpt6"/>
    <property type="match status" value="1"/>
</dbReference>
<keyword evidence="7" id="KW-0206">Cytoskeleton</keyword>
<dbReference type="GO" id="GO:0016853">
    <property type="term" value="F:isomerase activity"/>
    <property type="evidence" value="ECO:0007669"/>
    <property type="project" value="UniProtKB-KW"/>
</dbReference>
<feature type="region of interest" description="Disordered" evidence="9">
    <location>
        <begin position="1167"/>
        <end position="1204"/>
    </location>
</feature>
<evidence type="ECO:0000313" key="11">
    <source>
        <dbReference type="EMBL" id="MBY07409.1"/>
    </source>
</evidence>
<dbReference type="FunFam" id="3.40.50.10190:FF:000020">
    <property type="entry name" value="DNA topoisomerase II binding protein 1"/>
    <property type="match status" value="1"/>
</dbReference>
<protein>
    <submittedName>
        <fullName evidence="11">Putative dna topoisomerase 2-binding protein 1</fullName>
    </submittedName>
</protein>
<dbReference type="FunFam" id="3.40.50.10190:FF:000018">
    <property type="entry name" value="DNA topoisomerase 2-binding protein 1"/>
    <property type="match status" value="1"/>
</dbReference>
<dbReference type="EMBL" id="GGLE01003283">
    <property type="protein sequence ID" value="MBY07409.1"/>
    <property type="molecule type" value="Transcribed_RNA"/>
</dbReference>
<proteinExistence type="predicted"/>
<evidence type="ECO:0000256" key="7">
    <source>
        <dbReference type="ARBA" id="ARBA00023212"/>
    </source>
</evidence>
<evidence type="ECO:0000256" key="3">
    <source>
        <dbReference type="ARBA" id="ARBA00022490"/>
    </source>
</evidence>
<dbReference type="CDD" id="cd17728">
    <property type="entry name" value="BRCT_TopBP1_rpt8"/>
    <property type="match status" value="1"/>
</dbReference>
<feature type="domain" description="BRCT" evidence="10">
    <location>
        <begin position="345"/>
        <end position="436"/>
    </location>
</feature>
<accession>A0A2R5LD61</accession>
<reference evidence="11" key="1">
    <citation type="submission" date="2018-03" db="EMBL/GenBank/DDBJ databases">
        <title>The relapsing fever spirochete Borrelia turicatae persists in the highly oxidative environment of its soft-bodied tick vector.</title>
        <authorList>
            <person name="Bourret T.J."/>
            <person name="Boyle W.K."/>
            <person name="Valenzuela J.G."/>
            <person name="Oliveira F."/>
            <person name="Lopez J.E."/>
        </authorList>
    </citation>
    <scope>NUCLEOTIDE SEQUENCE</scope>
    <source>
        <strain evidence="11">Kansas strain/isolate</strain>
        <tissue evidence="11">Salivary glands</tissue>
    </source>
</reference>
<dbReference type="CDD" id="cd17718">
    <property type="entry name" value="BRCT_TopBP1_rpt3"/>
    <property type="match status" value="1"/>
</dbReference>
<feature type="compositionally biased region" description="Basic and acidic residues" evidence="9">
    <location>
        <begin position="1045"/>
        <end position="1062"/>
    </location>
</feature>
<dbReference type="PANTHER" id="PTHR13561">
    <property type="entry name" value="DNA REPLICATION REGULATOR DPB11-RELATED"/>
    <property type="match status" value="1"/>
</dbReference>
<keyword evidence="8" id="KW-0539">Nucleus</keyword>
<organism evidence="11">
    <name type="scientific">Ornithodoros turicata</name>
    <dbReference type="NCBI Taxonomy" id="34597"/>
    <lineage>
        <taxon>Eukaryota</taxon>
        <taxon>Metazoa</taxon>
        <taxon>Ecdysozoa</taxon>
        <taxon>Arthropoda</taxon>
        <taxon>Chelicerata</taxon>
        <taxon>Arachnida</taxon>
        <taxon>Acari</taxon>
        <taxon>Parasitiformes</taxon>
        <taxon>Ixodida</taxon>
        <taxon>Ixodoidea</taxon>
        <taxon>Argasidae</taxon>
        <taxon>Ornithodorinae</taxon>
        <taxon>Ornithodoros</taxon>
    </lineage>
</organism>
<dbReference type="GO" id="GO:0005813">
    <property type="term" value="C:centrosome"/>
    <property type="evidence" value="ECO:0007669"/>
    <property type="project" value="UniProtKB-SubCell"/>
</dbReference>